<name>A0ACB6ZAR7_THEGA</name>
<organism evidence="1 2">
    <name type="scientific">Thelephora ganbajun</name>
    <name type="common">Ganba fungus</name>
    <dbReference type="NCBI Taxonomy" id="370292"/>
    <lineage>
        <taxon>Eukaryota</taxon>
        <taxon>Fungi</taxon>
        <taxon>Dikarya</taxon>
        <taxon>Basidiomycota</taxon>
        <taxon>Agaricomycotina</taxon>
        <taxon>Agaricomycetes</taxon>
        <taxon>Thelephorales</taxon>
        <taxon>Thelephoraceae</taxon>
        <taxon>Thelephora</taxon>
    </lineage>
</organism>
<dbReference type="EMBL" id="MU118057">
    <property type="protein sequence ID" value="KAF9646473.1"/>
    <property type="molecule type" value="Genomic_DNA"/>
</dbReference>
<evidence type="ECO:0000313" key="1">
    <source>
        <dbReference type="EMBL" id="KAF9646473.1"/>
    </source>
</evidence>
<feature type="non-terminal residue" evidence="1">
    <location>
        <position position="1"/>
    </location>
</feature>
<proteinExistence type="predicted"/>
<sequence>TAKESCPNKAETRPHHAYQTTRSPQKKHEEGGPKLVKGEPSESRYRAFGRATATIWNFDG</sequence>
<keyword evidence="2" id="KW-1185">Reference proteome</keyword>
<reference evidence="1" key="1">
    <citation type="submission" date="2019-10" db="EMBL/GenBank/DDBJ databases">
        <authorList>
            <consortium name="DOE Joint Genome Institute"/>
            <person name="Kuo A."/>
            <person name="Miyauchi S."/>
            <person name="Kiss E."/>
            <person name="Drula E."/>
            <person name="Kohler A."/>
            <person name="Sanchez-Garcia M."/>
            <person name="Andreopoulos B."/>
            <person name="Barry K.W."/>
            <person name="Bonito G."/>
            <person name="Buee M."/>
            <person name="Carver A."/>
            <person name="Chen C."/>
            <person name="Cichocki N."/>
            <person name="Clum A."/>
            <person name="Culley D."/>
            <person name="Crous P.W."/>
            <person name="Fauchery L."/>
            <person name="Girlanda M."/>
            <person name="Hayes R."/>
            <person name="Keri Z."/>
            <person name="Labutti K."/>
            <person name="Lipzen A."/>
            <person name="Lombard V."/>
            <person name="Magnuson J."/>
            <person name="Maillard F."/>
            <person name="Morin E."/>
            <person name="Murat C."/>
            <person name="Nolan M."/>
            <person name="Ohm R."/>
            <person name="Pangilinan J."/>
            <person name="Pereira M."/>
            <person name="Perotto S."/>
            <person name="Peter M."/>
            <person name="Riley R."/>
            <person name="Sitrit Y."/>
            <person name="Stielow B."/>
            <person name="Szollosi G."/>
            <person name="Zifcakova L."/>
            <person name="Stursova M."/>
            <person name="Spatafora J.W."/>
            <person name="Tedersoo L."/>
            <person name="Vaario L.-M."/>
            <person name="Yamada A."/>
            <person name="Yan M."/>
            <person name="Wang P."/>
            <person name="Xu J."/>
            <person name="Bruns T."/>
            <person name="Baldrian P."/>
            <person name="Vilgalys R."/>
            <person name="Henrissat B."/>
            <person name="Grigoriev I.V."/>
            <person name="Hibbett D."/>
            <person name="Nagy L.G."/>
            <person name="Martin F.M."/>
        </authorList>
    </citation>
    <scope>NUCLEOTIDE SEQUENCE</scope>
    <source>
        <strain evidence="1">P2</strain>
    </source>
</reference>
<protein>
    <submittedName>
        <fullName evidence="1">Uncharacterized protein</fullName>
    </submittedName>
</protein>
<comment type="caution">
    <text evidence="1">The sequence shown here is derived from an EMBL/GenBank/DDBJ whole genome shotgun (WGS) entry which is preliminary data.</text>
</comment>
<reference evidence="1" key="2">
    <citation type="journal article" date="2020" name="Nat. Commun.">
        <title>Large-scale genome sequencing of mycorrhizal fungi provides insights into the early evolution of symbiotic traits.</title>
        <authorList>
            <person name="Miyauchi S."/>
            <person name="Kiss E."/>
            <person name="Kuo A."/>
            <person name="Drula E."/>
            <person name="Kohler A."/>
            <person name="Sanchez-Garcia M."/>
            <person name="Morin E."/>
            <person name="Andreopoulos B."/>
            <person name="Barry K.W."/>
            <person name="Bonito G."/>
            <person name="Buee M."/>
            <person name="Carver A."/>
            <person name="Chen C."/>
            <person name="Cichocki N."/>
            <person name="Clum A."/>
            <person name="Culley D."/>
            <person name="Crous P.W."/>
            <person name="Fauchery L."/>
            <person name="Girlanda M."/>
            <person name="Hayes R.D."/>
            <person name="Keri Z."/>
            <person name="LaButti K."/>
            <person name="Lipzen A."/>
            <person name="Lombard V."/>
            <person name="Magnuson J."/>
            <person name="Maillard F."/>
            <person name="Murat C."/>
            <person name="Nolan M."/>
            <person name="Ohm R.A."/>
            <person name="Pangilinan J."/>
            <person name="Pereira M.F."/>
            <person name="Perotto S."/>
            <person name="Peter M."/>
            <person name="Pfister S."/>
            <person name="Riley R."/>
            <person name="Sitrit Y."/>
            <person name="Stielow J.B."/>
            <person name="Szollosi G."/>
            <person name="Zifcakova L."/>
            <person name="Stursova M."/>
            <person name="Spatafora J.W."/>
            <person name="Tedersoo L."/>
            <person name="Vaario L.M."/>
            <person name="Yamada A."/>
            <person name="Yan M."/>
            <person name="Wang P."/>
            <person name="Xu J."/>
            <person name="Bruns T."/>
            <person name="Baldrian P."/>
            <person name="Vilgalys R."/>
            <person name="Dunand C."/>
            <person name="Henrissat B."/>
            <person name="Grigoriev I.V."/>
            <person name="Hibbett D."/>
            <person name="Nagy L.G."/>
            <person name="Martin F.M."/>
        </authorList>
    </citation>
    <scope>NUCLEOTIDE SEQUENCE</scope>
    <source>
        <strain evidence="1">P2</strain>
    </source>
</reference>
<accession>A0ACB6ZAR7</accession>
<gene>
    <name evidence="1" type="ORF">BDM02DRAFT_3118608</name>
</gene>
<dbReference type="Proteomes" id="UP000886501">
    <property type="component" value="Unassembled WGS sequence"/>
</dbReference>
<evidence type="ECO:0000313" key="2">
    <source>
        <dbReference type="Proteomes" id="UP000886501"/>
    </source>
</evidence>